<dbReference type="Proteomes" id="UP001163115">
    <property type="component" value="Chromosome"/>
</dbReference>
<dbReference type="EMBL" id="CP113524">
    <property type="protein sequence ID" value="WAJ24798.1"/>
    <property type="molecule type" value="Genomic_DNA"/>
</dbReference>
<dbReference type="InterPro" id="IPR011010">
    <property type="entry name" value="DNA_brk_join_enz"/>
</dbReference>
<organism evidence="1 2">
    <name type="scientific">Lacrimispora xylanolytica</name>
    <dbReference type="NCBI Taxonomy" id="29375"/>
    <lineage>
        <taxon>Bacteria</taxon>
        <taxon>Bacillati</taxon>
        <taxon>Bacillota</taxon>
        <taxon>Clostridia</taxon>
        <taxon>Lachnospirales</taxon>
        <taxon>Lachnospiraceae</taxon>
        <taxon>Lacrimispora</taxon>
    </lineage>
</organism>
<dbReference type="RefSeq" id="WP_024837074.1">
    <property type="nucleotide sequence ID" value="NZ_CP113524.1"/>
</dbReference>
<keyword evidence="2" id="KW-1185">Reference proteome</keyword>
<reference evidence="1" key="1">
    <citation type="submission" date="2022-11" db="EMBL/GenBank/DDBJ databases">
        <title>Lacrimispora xylanolytica sy1, complete genome.</title>
        <authorList>
            <person name="Choi S."/>
        </authorList>
    </citation>
    <scope>NUCLEOTIDE SEQUENCE</scope>
    <source>
        <strain evidence="1">Sy1</strain>
    </source>
</reference>
<gene>
    <name evidence="1" type="ORF">OW255_04635</name>
</gene>
<proteinExistence type="predicted"/>
<name>A0ABY7AG80_9FIRM</name>
<evidence type="ECO:0000313" key="2">
    <source>
        <dbReference type="Proteomes" id="UP001163115"/>
    </source>
</evidence>
<protein>
    <submittedName>
        <fullName evidence="1">Uncharacterized protein</fullName>
    </submittedName>
</protein>
<dbReference type="SUPFAM" id="SSF56349">
    <property type="entry name" value="DNA breaking-rejoining enzymes"/>
    <property type="match status" value="1"/>
</dbReference>
<sequence length="293" mass="34907">MEYQKLANLCEEYGIDIQKKILEEISEKDILSMNEEDWLSLFLTMGLDNMQTIHKTRTSLHKLCNVFQLIGDTDYNPFDSYKLEARNIYQSAKKNIYITPLELDTGINQLNNKEIGACILRLFYEGIREAGDLYQITMDQIDLENRRIYFKNHTLNMSEDLYHSMKIYLDTWDMDSFKLIRPYENSFVKVNQYRSTTDFFINFSNTASRFVSKAGFKKIHLYGSGFINYLYKKCGSIDKMDELFYANDKVRGLMMELCDEIETYGREYGLFLEGKYIRYRYKSYYESFKLKNK</sequence>
<accession>A0ABY7AG80</accession>
<evidence type="ECO:0000313" key="1">
    <source>
        <dbReference type="EMBL" id="WAJ24798.1"/>
    </source>
</evidence>